<name>A0A6J5TZM7_PRUAR</name>
<dbReference type="AlphaFoldDB" id="A0A6J5TZM7"/>
<dbReference type="Proteomes" id="UP000507222">
    <property type="component" value="Unassembled WGS sequence"/>
</dbReference>
<organism evidence="1 2">
    <name type="scientific">Prunus armeniaca</name>
    <name type="common">Apricot</name>
    <name type="synonym">Armeniaca vulgaris</name>
    <dbReference type="NCBI Taxonomy" id="36596"/>
    <lineage>
        <taxon>Eukaryota</taxon>
        <taxon>Viridiplantae</taxon>
        <taxon>Streptophyta</taxon>
        <taxon>Embryophyta</taxon>
        <taxon>Tracheophyta</taxon>
        <taxon>Spermatophyta</taxon>
        <taxon>Magnoliopsida</taxon>
        <taxon>eudicotyledons</taxon>
        <taxon>Gunneridae</taxon>
        <taxon>Pentapetalae</taxon>
        <taxon>rosids</taxon>
        <taxon>fabids</taxon>
        <taxon>Rosales</taxon>
        <taxon>Rosaceae</taxon>
        <taxon>Amygdaloideae</taxon>
        <taxon>Amygdaleae</taxon>
        <taxon>Prunus</taxon>
    </lineage>
</organism>
<reference evidence="1 2" key="1">
    <citation type="submission" date="2020-05" db="EMBL/GenBank/DDBJ databases">
        <authorList>
            <person name="Campoy J."/>
            <person name="Schneeberger K."/>
            <person name="Spophaly S."/>
        </authorList>
    </citation>
    <scope>NUCLEOTIDE SEQUENCE [LARGE SCALE GENOMIC DNA]</scope>
    <source>
        <strain evidence="1">PruArmRojPasFocal</strain>
    </source>
</reference>
<protein>
    <submittedName>
        <fullName evidence="1">Uncharacterized protein</fullName>
    </submittedName>
</protein>
<accession>A0A6J5TZM7</accession>
<gene>
    <name evidence="1" type="ORF">CURHAP_LOCUS15266</name>
</gene>
<sequence length="196" mass="21848">MYTSKQNTFTTNSQSYKRNYLALDINDGSFTPPTKLLDSVQCSTQKKLNLSGPSLELSSACSLVLSNLGHPKPTEWPPLLRMPAPRYRAVRSDFVPFTDLPNESCRKTESCPVTILMTGNNQFFGETVAGNLFSNSISLDSTSIMDNFSNNVMGTESKIGESKFSDPAFMFDHIYDQASAEVNRVKRLRPDGYTFL</sequence>
<evidence type="ECO:0000313" key="1">
    <source>
        <dbReference type="EMBL" id="CAB4269560.1"/>
    </source>
</evidence>
<proteinExistence type="predicted"/>
<dbReference type="EMBL" id="CAEKDK010000002">
    <property type="protein sequence ID" value="CAB4269560.1"/>
    <property type="molecule type" value="Genomic_DNA"/>
</dbReference>
<evidence type="ECO:0000313" key="2">
    <source>
        <dbReference type="Proteomes" id="UP000507222"/>
    </source>
</evidence>